<organism evidence="9 10">
    <name type="scientific">Kluyveromyces dobzhanskii CBS 2104</name>
    <dbReference type="NCBI Taxonomy" id="1427455"/>
    <lineage>
        <taxon>Eukaryota</taxon>
        <taxon>Fungi</taxon>
        <taxon>Dikarya</taxon>
        <taxon>Ascomycota</taxon>
        <taxon>Saccharomycotina</taxon>
        <taxon>Saccharomycetes</taxon>
        <taxon>Saccharomycetales</taxon>
        <taxon>Saccharomycetaceae</taxon>
        <taxon>Kluyveromyces</taxon>
    </lineage>
</organism>
<evidence type="ECO:0000256" key="1">
    <source>
        <dbReference type="ARBA" id="ARBA00005755"/>
    </source>
</evidence>
<evidence type="ECO:0000256" key="2">
    <source>
        <dbReference type="ARBA" id="ARBA00012417"/>
    </source>
</evidence>
<keyword evidence="4" id="KW-0548">Nucleotidyltransferase</keyword>
<keyword evidence="3" id="KW-0808">Transferase</keyword>
<dbReference type="EMBL" id="CCBQ010000019">
    <property type="protein sequence ID" value="CDO93164.1"/>
    <property type="molecule type" value="Genomic_DNA"/>
</dbReference>
<reference evidence="9 10" key="1">
    <citation type="submission" date="2014-03" db="EMBL/GenBank/DDBJ databases">
        <title>The genome of Kluyveromyces dobzhanskii.</title>
        <authorList>
            <person name="Nystedt B."/>
            <person name="Astrom S."/>
        </authorList>
    </citation>
    <scope>NUCLEOTIDE SEQUENCE [LARGE SCALE GENOMIC DNA]</scope>
    <source>
        <strain evidence="9 10">CBS 2104</strain>
    </source>
</reference>
<dbReference type="InterPro" id="IPR017964">
    <property type="entry name" value="DNA-dir_DNA_pol_B_CS"/>
</dbReference>
<evidence type="ECO:0000259" key="7">
    <source>
        <dbReference type="Pfam" id="PF00136"/>
    </source>
</evidence>
<evidence type="ECO:0000256" key="6">
    <source>
        <dbReference type="ARBA" id="ARBA00049244"/>
    </source>
</evidence>
<evidence type="ECO:0000256" key="3">
    <source>
        <dbReference type="ARBA" id="ARBA00022679"/>
    </source>
</evidence>
<comment type="caution">
    <text evidence="9">The sequence shown here is derived from an EMBL/GenBank/DDBJ whole genome shotgun (WGS) entry which is preliminary data.</text>
</comment>
<dbReference type="PANTHER" id="PTHR45812:SF1">
    <property type="entry name" value="DNA POLYMERASE ZETA CATALYTIC SUBUNIT"/>
    <property type="match status" value="1"/>
</dbReference>
<dbReference type="OrthoDB" id="2414538at2759"/>
<evidence type="ECO:0000256" key="5">
    <source>
        <dbReference type="ARBA" id="ARBA00022932"/>
    </source>
</evidence>
<keyword evidence="10" id="KW-1185">Reference proteome</keyword>
<dbReference type="InterPro" id="IPR006172">
    <property type="entry name" value="DNA-dir_DNA_pol_B"/>
</dbReference>
<dbReference type="GO" id="GO:0000166">
    <property type="term" value="F:nucleotide binding"/>
    <property type="evidence" value="ECO:0007669"/>
    <property type="project" value="InterPro"/>
</dbReference>
<dbReference type="GO" id="GO:0000724">
    <property type="term" value="P:double-strand break repair via homologous recombination"/>
    <property type="evidence" value="ECO:0007669"/>
    <property type="project" value="TreeGrafter"/>
</dbReference>
<dbReference type="Pfam" id="PF00136">
    <property type="entry name" value="DNA_pol_B"/>
    <property type="match status" value="1"/>
</dbReference>
<dbReference type="PROSITE" id="PS00116">
    <property type="entry name" value="DNA_POLYMERASE_B"/>
    <property type="match status" value="1"/>
</dbReference>
<dbReference type="FunFam" id="1.10.132.60:FF:000007">
    <property type="entry name" value="DNA polymerase"/>
    <property type="match status" value="1"/>
</dbReference>
<dbReference type="GO" id="GO:0042276">
    <property type="term" value="P:error-prone translesion synthesis"/>
    <property type="evidence" value="ECO:0007669"/>
    <property type="project" value="TreeGrafter"/>
</dbReference>
<dbReference type="EC" id="2.7.7.7" evidence="2"/>
<dbReference type="InterPro" id="IPR025687">
    <property type="entry name" value="Znf-C4pol"/>
</dbReference>
<dbReference type="GO" id="GO:0003677">
    <property type="term" value="F:DNA binding"/>
    <property type="evidence" value="ECO:0007669"/>
    <property type="project" value="InterPro"/>
</dbReference>
<keyword evidence="5" id="KW-0239">DNA-directed DNA polymerase</keyword>
<sequence>MEPSSAFYKSPLIVLDFQSLYPSIVMAYNYCYSTIIGRVQTLKLNDNEIGATKHDIPYDLLELISDYVNISPNGVVFVKKELRKSILAKMLKDILDTRFLMKDTLNALSEEHELINMLDNRQGVLKLLANVTYGYTSASFSGRMPCSDIADSIVQTGRETLERAIDIIESTKKWGAKVVYGDTDSLFVYLPGKSKHDAFVIGRQIAEEITKQNPKPVELKFEKVYHPCFLVTKKRYVGYSYESEQQKIPKFDAKGIETVRRDGTPAQQKIVEKALRIMFETTDLSKVKKYVVGEFDKIITGRVNIQDFCFAREVKLGHYKSDKTAPPGAKIAMQMMEEDSRTEPQYKQRVPYVVKMGKMGETLTSRCLSPEAFLRSKTSRLDYTYYIVKNIVPPLQRFFQLVGVDVMEWYTSMPQTFKMLNENLGESKHKGKSLTSIVKGQSCLRCRKRVHPTSISRVCDDCKLDKSNTALFLLESIRLKESKMHSVLKTCQTCSYKFHKDAMIPPNQIALKCQSKDCPVYFSKFKYMNGLKDNDMRDLLVSTIDLDY</sequence>
<dbReference type="Proteomes" id="UP000031516">
    <property type="component" value="Unassembled WGS sequence"/>
</dbReference>
<dbReference type="InterPro" id="IPR023211">
    <property type="entry name" value="DNA_pol_palm_dom_sf"/>
</dbReference>
<evidence type="ECO:0000259" key="8">
    <source>
        <dbReference type="Pfam" id="PF14260"/>
    </source>
</evidence>
<dbReference type="InterPro" id="IPR042087">
    <property type="entry name" value="DNA_pol_B_thumb"/>
</dbReference>
<dbReference type="Gene3D" id="1.10.287.690">
    <property type="entry name" value="Helix hairpin bin"/>
    <property type="match status" value="1"/>
</dbReference>
<dbReference type="PANTHER" id="PTHR45812">
    <property type="entry name" value="DNA POLYMERASE ZETA CATALYTIC SUBUNIT"/>
    <property type="match status" value="1"/>
</dbReference>
<accession>A0A0A8L4W1</accession>
<dbReference type="InterPro" id="IPR006134">
    <property type="entry name" value="DNA-dir_DNA_pol_B_multi_dom"/>
</dbReference>
<feature type="domain" description="C4-type zinc-finger of DNA polymerase delta" evidence="8">
    <location>
        <begin position="443"/>
        <end position="524"/>
    </location>
</feature>
<name>A0A0A8L4W1_9SACH</name>
<feature type="domain" description="DNA-directed DNA polymerase family B multifunctional" evidence="7">
    <location>
        <begin position="1"/>
        <end position="400"/>
    </location>
</feature>
<evidence type="ECO:0000256" key="4">
    <source>
        <dbReference type="ARBA" id="ARBA00022695"/>
    </source>
</evidence>
<comment type="similarity">
    <text evidence="1">Belongs to the DNA polymerase type-B family.</text>
</comment>
<dbReference type="Gene3D" id="1.10.132.60">
    <property type="entry name" value="DNA polymerase family B, C-terminal domain"/>
    <property type="match status" value="1"/>
</dbReference>
<dbReference type="Gene3D" id="3.90.1600.10">
    <property type="entry name" value="Palm domain of DNA polymerase"/>
    <property type="match status" value="1"/>
</dbReference>
<comment type="catalytic activity">
    <reaction evidence="6">
        <text>DNA(n) + a 2'-deoxyribonucleoside 5'-triphosphate = DNA(n+1) + diphosphate</text>
        <dbReference type="Rhea" id="RHEA:22508"/>
        <dbReference type="Rhea" id="RHEA-COMP:17339"/>
        <dbReference type="Rhea" id="RHEA-COMP:17340"/>
        <dbReference type="ChEBI" id="CHEBI:33019"/>
        <dbReference type="ChEBI" id="CHEBI:61560"/>
        <dbReference type="ChEBI" id="CHEBI:173112"/>
        <dbReference type="EC" id="2.7.7.7"/>
    </reaction>
</comment>
<dbReference type="InterPro" id="IPR030559">
    <property type="entry name" value="PolZ_Rev3"/>
</dbReference>
<dbReference type="SUPFAM" id="SSF56672">
    <property type="entry name" value="DNA/RNA polymerases"/>
    <property type="match status" value="1"/>
</dbReference>
<protein>
    <recommendedName>
        <fullName evidence="2">DNA-directed DNA polymerase</fullName>
        <ecNumber evidence="2">2.7.7.7</ecNumber>
    </recommendedName>
</protein>
<dbReference type="GO" id="GO:0005634">
    <property type="term" value="C:nucleus"/>
    <property type="evidence" value="ECO:0007669"/>
    <property type="project" value="TreeGrafter"/>
</dbReference>
<dbReference type="GO" id="GO:0003887">
    <property type="term" value="F:DNA-directed DNA polymerase activity"/>
    <property type="evidence" value="ECO:0007669"/>
    <property type="project" value="UniProtKB-KW"/>
</dbReference>
<dbReference type="Pfam" id="PF14260">
    <property type="entry name" value="zf-C4pol"/>
    <property type="match status" value="1"/>
</dbReference>
<dbReference type="PRINTS" id="PR00106">
    <property type="entry name" value="DNAPOLB"/>
</dbReference>
<dbReference type="AlphaFoldDB" id="A0A0A8L4W1"/>
<evidence type="ECO:0000313" key="10">
    <source>
        <dbReference type="Proteomes" id="UP000031516"/>
    </source>
</evidence>
<dbReference type="InterPro" id="IPR043502">
    <property type="entry name" value="DNA/RNA_pol_sf"/>
</dbReference>
<dbReference type="CDD" id="cd05534">
    <property type="entry name" value="POLBc_zeta"/>
    <property type="match status" value="1"/>
</dbReference>
<dbReference type="GO" id="GO:0016035">
    <property type="term" value="C:zeta DNA polymerase complex"/>
    <property type="evidence" value="ECO:0007669"/>
    <property type="project" value="InterPro"/>
</dbReference>
<proteinExistence type="inferred from homology"/>
<evidence type="ECO:0000313" key="9">
    <source>
        <dbReference type="EMBL" id="CDO93164.1"/>
    </source>
</evidence>
<gene>
    <name evidence="9" type="ORF">KLDO_g1466</name>
</gene>